<evidence type="ECO:0000259" key="7">
    <source>
        <dbReference type="PROSITE" id="PS51755"/>
    </source>
</evidence>
<evidence type="ECO:0000313" key="9">
    <source>
        <dbReference type="Proteomes" id="UP000600946"/>
    </source>
</evidence>
<dbReference type="Pfam" id="PF00486">
    <property type="entry name" value="Trans_reg_C"/>
    <property type="match status" value="1"/>
</dbReference>
<dbReference type="PANTHER" id="PTHR35807">
    <property type="entry name" value="TRANSCRIPTIONAL REGULATOR REDD-RELATED"/>
    <property type="match status" value="1"/>
</dbReference>
<dbReference type="InterPro" id="IPR011990">
    <property type="entry name" value="TPR-like_helical_dom_sf"/>
</dbReference>
<keyword evidence="2" id="KW-0902">Two-component regulatory system</keyword>
<keyword evidence="5" id="KW-0804">Transcription</keyword>
<sequence>MDHTKADMGAHRARTGVCVMRFNLIGSFEITTDDGETFAPKAPKLCQILAVLALQPSEAVGSDILIRELWGASSPSGAPRTLQTHIYHTRKMLREADITSPQRELLLTQAPGYRLLASEDEIDVCLFERLVRSAQSDLAQGAPERASADLKRAMALWRGPLLSNVPTGDVLAGRIAHVEELRIRALELHVQTENALGRYRELLPELRTLVNDYPLHEWFHEQLIRTLHLAGRRGEALKAYQHLYYLLAQELGLAPSEEIQRLQGEILAVNSVDVPQLRRPRESGPVGGPAPFWAANVAS</sequence>
<comment type="caution">
    <text evidence="8">The sequence shown here is derived from an EMBL/GenBank/DDBJ whole genome shotgun (WGS) entry which is preliminary data.</text>
</comment>
<dbReference type="CDD" id="cd15831">
    <property type="entry name" value="BTAD"/>
    <property type="match status" value="1"/>
</dbReference>
<dbReference type="InterPro" id="IPR036388">
    <property type="entry name" value="WH-like_DNA-bd_sf"/>
</dbReference>
<proteinExistence type="inferred from homology"/>
<evidence type="ECO:0000256" key="4">
    <source>
        <dbReference type="ARBA" id="ARBA00023125"/>
    </source>
</evidence>
<evidence type="ECO:0000313" key="8">
    <source>
        <dbReference type="EMBL" id="GGY71714.1"/>
    </source>
</evidence>
<dbReference type="InterPro" id="IPR001867">
    <property type="entry name" value="OmpR/PhoB-type_DNA-bd"/>
</dbReference>
<keyword evidence="4 6" id="KW-0238">DNA-binding</keyword>
<dbReference type="InterPro" id="IPR016032">
    <property type="entry name" value="Sig_transdc_resp-reg_C-effctor"/>
</dbReference>
<dbReference type="Gene3D" id="1.25.40.10">
    <property type="entry name" value="Tetratricopeptide repeat domain"/>
    <property type="match status" value="1"/>
</dbReference>
<keyword evidence="3" id="KW-0805">Transcription regulation</keyword>
<dbReference type="GeneID" id="96295565"/>
<dbReference type="EMBL" id="BMUU01000028">
    <property type="protein sequence ID" value="GGY71714.1"/>
    <property type="molecule type" value="Genomic_DNA"/>
</dbReference>
<gene>
    <name evidence="8" type="ORF">GCM10010326_77440</name>
</gene>
<dbReference type="InterPro" id="IPR005158">
    <property type="entry name" value="BTAD"/>
</dbReference>
<evidence type="ECO:0000256" key="3">
    <source>
        <dbReference type="ARBA" id="ARBA00023015"/>
    </source>
</evidence>
<dbReference type="Gene3D" id="1.10.10.10">
    <property type="entry name" value="Winged helix-like DNA-binding domain superfamily/Winged helix DNA-binding domain"/>
    <property type="match status" value="1"/>
</dbReference>
<reference evidence="9" key="1">
    <citation type="journal article" date="2019" name="Int. J. Syst. Evol. Microbiol.">
        <title>The Global Catalogue of Microorganisms (GCM) 10K type strain sequencing project: providing services to taxonomists for standard genome sequencing and annotation.</title>
        <authorList>
            <consortium name="The Broad Institute Genomics Platform"/>
            <consortium name="The Broad Institute Genome Sequencing Center for Infectious Disease"/>
            <person name="Wu L."/>
            <person name="Ma J."/>
        </authorList>
    </citation>
    <scope>NUCLEOTIDE SEQUENCE [LARGE SCALE GENOMIC DNA]</scope>
    <source>
        <strain evidence="9">JCM 4594</strain>
    </source>
</reference>
<evidence type="ECO:0000256" key="1">
    <source>
        <dbReference type="ARBA" id="ARBA00005820"/>
    </source>
</evidence>
<evidence type="ECO:0000256" key="2">
    <source>
        <dbReference type="ARBA" id="ARBA00023012"/>
    </source>
</evidence>
<accession>A0ABQ3B1B7</accession>
<organism evidence="8 9">
    <name type="scientific">Streptomyces xanthochromogenes</name>
    <dbReference type="NCBI Taxonomy" id="67384"/>
    <lineage>
        <taxon>Bacteria</taxon>
        <taxon>Bacillati</taxon>
        <taxon>Actinomycetota</taxon>
        <taxon>Actinomycetes</taxon>
        <taxon>Kitasatosporales</taxon>
        <taxon>Streptomycetaceae</taxon>
        <taxon>Streptomyces</taxon>
    </lineage>
</organism>
<name>A0ABQ3B1B7_9ACTN</name>
<dbReference type="SUPFAM" id="SSF46894">
    <property type="entry name" value="C-terminal effector domain of the bipartite response regulators"/>
    <property type="match status" value="1"/>
</dbReference>
<dbReference type="Pfam" id="PF03704">
    <property type="entry name" value="BTAD"/>
    <property type="match status" value="1"/>
</dbReference>
<dbReference type="InterPro" id="IPR051677">
    <property type="entry name" value="AfsR-DnrI-RedD_regulator"/>
</dbReference>
<evidence type="ECO:0000256" key="6">
    <source>
        <dbReference type="PROSITE-ProRule" id="PRU01091"/>
    </source>
</evidence>
<evidence type="ECO:0000256" key="5">
    <source>
        <dbReference type="ARBA" id="ARBA00023163"/>
    </source>
</evidence>
<feature type="DNA-binding region" description="OmpR/PhoB-type" evidence="6">
    <location>
        <begin position="10"/>
        <end position="117"/>
    </location>
</feature>
<comment type="similarity">
    <text evidence="1">Belongs to the AfsR/DnrI/RedD regulatory family.</text>
</comment>
<keyword evidence="9" id="KW-1185">Reference proteome</keyword>
<dbReference type="Proteomes" id="UP000600946">
    <property type="component" value="Unassembled WGS sequence"/>
</dbReference>
<dbReference type="PANTHER" id="PTHR35807:SF1">
    <property type="entry name" value="TRANSCRIPTIONAL REGULATOR REDD"/>
    <property type="match status" value="1"/>
</dbReference>
<dbReference type="SMART" id="SM00862">
    <property type="entry name" value="Trans_reg_C"/>
    <property type="match status" value="1"/>
</dbReference>
<dbReference type="PROSITE" id="PS51755">
    <property type="entry name" value="OMPR_PHOB"/>
    <property type="match status" value="1"/>
</dbReference>
<protein>
    <recommendedName>
        <fullName evidence="7">OmpR/PhoB-type domain-containing protein</fullName>
    </recommendedName>
</protein>
<feature type="domain" description="OmpR/PhoB-type" evidence="7">
    <location>
        <begin position="10"/>
        <end position="117"/>
    </location>
</feature>
<dbReference type="SMART" id="SM01043">
    <property type="entry name" value="BTAD"/>
    <property type="match status" value="1"/>
</dbReference>
<dbReference type="RefSeq" id="WP_229893122.1">
    <property type="nucleotide sequence ID" value="NZ_BMUU01000028.1"/>
</dbReference>
<dbReference type="SUPFAM" id="SSF48452">
    <property type="entry name" value="TPR-like"/>
    <property type="match status" value="1"/>
</dbReference>